<sequence length="102" mass="11182">MPISQDYPVCSLERIVIVAYDLDEMVDLLALNRPFEGPVGETMAHKVATLPLRDAVALVVEDWADDKFRQLSAVIVRSSGPAIRGFEEIRDLHAMAEAGTAS</sequence>
<accession>A0ABS0HTY3</accession>
<name>A0ABS0HTY3_9HYPH</name>
<comment type="caution">
    <text evidence="1">The sequence shown here is derived from an EMBL/GenBank/DDBJ whole genome shotgun (WGS) entry which is preliminary data.</text>
</comment>
<dbReference type="EMBL" id="JADQDN010000005">
    <property type="protein sequence ID" value="MBF9196839.1"/>
    <property type="molecule type" value="Genomic_DNA"/>
</dbReference>
<reference evidence="1 2" key="1">
    <citation type="submission" date="2020-11" db="EMBL/GenBank/DDBJ databases">
        <authorList>
            <person name="Kim M.K."/>
        </authorList>
    </citation>
    <scope>NUCLEOTIDE SEQUENCE [LARGE SCALE GENOMIC DNA]</scope>
    <source>
        <strain evidence="1 2">BT290</strain>
    </source>
</reference>
<gene>
    <name evidence="1" type="ORF">I2H36_12360</name>
</gene>
<organism evidence="1 2">
    <name type="scientific">Microvirga terrestris</name>
    <dbReference type="NCBI Taxonomy" id="2791024"/>
    <lineage>
        <taxon>Bacteria</taxon>
        <taxon>Pseudomonadati</taxon>
        <taxon>Pseudomonadota</taxon>
        <taxon>Alphaproteobacteria</taxon>
        <taxon>Hyphomicrobiales</taxon>
        <taxon>Methylobacteriaceae</taxon>
        <taxon>Microvirga</taxon>
    </lineage>
</organism>
<protein>
    <submittedName>
        <fullName evidence="1">Uncharacterized protein</fullName>
    </submittedName>
</protein>
<evidence type="ECO:0000313" key="2">
    <source>
        <dbReference type="Proteomes" id="UP000611708"/>
    </source>
</evidence>
<evidence type="ECO:0000313" key="1">
    <source>
        <dbReference type="EMBL" id="MBF9196839.1"/>
    </source>
</evidence>
<keyword evidence="2" id="KW-1185">Reference proteome</keyword>
<dbReference type="Proteomes" id="UP000611708">
    <property type="component" value="Unassembled WGS sequence"/>
</dbReference>
<proteinExistence type="predicted"/>